<evidence type="ECO:0000256" key="2">
    <source>
        <dbReference type="ARBA" id="ARBA00022475"/>
    </source>
</evidence>
<dbReference type="InterPro" id="IPR005548">
    <property type="entry name" value="Cell_div_FtsQ/DivIB_C"/>
</dbReference>
<organism evidence="11 12">
    <name type="scientific">Mammaliicoccus stepanovicii</name>
    <dbReference type="NCBI Taxonomy" id="643214"/>
    <lineage>
        <taxon>Bacteria</taxon>
        <taxon>Bacillati</taxon>
        <taxon>Bacillota</taxon>
        <taxon>Bacilli</taxon>
        <taxon>Bacillales</taxon>
        <taxon>Staphylococcaceae</taxon>
        <taxon>Mammaliicoccus</taxon>
    </lineage>
</organism>
<dbReference type="KEGG" id="sste:SAMEA4384403_1647"/>
<dbReference type="PANTHER" id="PTHR37820">
    <property type="entry name" value="CELL DIVISION PROTEIN DIVIB"/>
    <property type="match status" value="1"/>
</dbReference>
<gene>
    <name evidence="8 11" type="primary">divIB</name>
    <name evidence="11" type="ORF">SAMEA4384403_01647</name>
</gene>
<dbReference type="AlphaFoldDB" id="A0A239ZLH6"/>
<evidence type="ECO:0000313" key="12">
    <source>
        <dbReference type="Proteomes" id="UP000242084"/>
    </source>
</evidence>
<dbReference type="GO" id="GO:0005886">
    <property type="term" value="C:plasma membrane"/>
    <property type="evidence" value="ECO:0007669"/>
    <property type="project" value="UniProtKB-SubCell"/>
</dbReference>
<dbReference type="Pfam" id="PF08478">
    <property type="entry name" value="POTRA_1"/>
    <property type="match status" value="1"/>
</dbReference>
<sequence length="314" mass="36174">MNKSSEKNEDILQFDTTSDDDRLKTLKTKRKRRRQIQLGIFIGVILLVLLIVLYMFTDISKVDKVDINGEKIVSKNEIEKKLNLNPDSRIYNIPIKDMKEKIQNIEGIKSVTIKRHFPNDLTVTINEYETIGLIKGKKGYEPLLENGKTIKHLTTEIPVDVPILNDFSSKKLKKMVTEMKKVKPKVRSLISEINYKPGENNQNRIQLFMTDNVEVIGDIQTFANKINYYPSISDKLERDESGNLKTPGFVDFQVGATFLPYETKEQQQARSEKESEQEQSTKSEQKKLDQALQDLSKELDKSEEKPKSSEKSSE</sequence>
<keyword evidence="5 8" id="KW-1133">Transmembrane helix</keyword>
<dbReference type="RefSeq" id="WP_095088506.1">
    <property type="nucleotide sequence ID" value="NZ_BMDM01000004.1"/>
</dbReference>
<comment type="function">
    <text evidence="8">Cell division protein that may be involved in stabilizing or promoting the assembly of the division complex.</text>
</comment>
<dbReference type="InterPro" id="IPR026580">
    <property type="entry name" value="DivIB"/>
</dbReference>
<dbReference type="Gene3D" id="3.40.50.10960">
    <property type="match status" value="1"/>
</dbReference>
<dbReference type="Gene3D" id="3.10.20.310">
    <property type="entry name" value="membrane protein fhac"/>
    <property type="match status" value="1"/>
</dbReference>
<name>A0A239ZLH6_9STAP</name>
<evidence type="ECO:0000256" key="6">
    <source>
        <dbReference type="ARBA" id="ARBA00023136"/>
    </source>
</evidence>
<evidence type="ECO:0000259" key="10">
    <source>
        <dbReference type="PROSITE" id="PS51779"/>
    </source>
</evidence>
<feature type="transmembrane region" description="Helical" evidence="8">
    <location>
        <begin position="36"/>
        <end position="56"/>
    </location>
</feature>
<dbReference type="InterPro" id="IPR034746">
    <property type="entry name" value="POTRA"/>
</dbReference>
<evidence type="ECO:0000256" key="8">
    <source>
        <dbReference type="HAMAP-Rule" id="MF_00912"/>
    </source>
</evidence>
<comment type="subcellular location">
    <subcellularLocation>
        <location evidence="8">Cell membrane</location>
        <topology evidence="8">Single-pass type II membrane protein</topology>
    </subcellularLocation>
    <subcellularLocation>
        <location evidence="1">Membrane</location>
    </subcellularLocation>
    <text evidence="8">Localizes to the division septum.</text>
</comment>
<dbReference type="InterPro" id="IPR018247">
    <property type="entry name" value="EF_Hand_1_Ca_BS"/>
</dbReference>
<proteinExistence type="inferred from homology"/>
<dbReference type="InterPro" id="IPR050487">
    <property type="entry name" value="FtsQ_DivIB"/>
</dbReference>
<protein>
    <recommendedName>
        <fullName evidence="8">Cell division protein DivIB</fullName>
    </recommendedName>
</protein>
<evidence type="ECO:0000256" key="3">
    <source>
        <dbReference type="ARBA" id="ARBA00022618"/>
    </source>
</evidence>
<keyword evidence="2 8" id="KW-1003">Cell membrane</keyword>
<reference evidence="11 12" key="1">
    <citation type="submission" date="2017-06" db="EMBL/GenBank/DDBJ databases">
        <authorList>
            <consortium name="Pathogen Informatics"/>
        </authorList>
    </citation>
    <scope>NUCLEOTIDE SEQUENCE [LARGE SCALE GENOMIC DNA]</scope>
    <source>
        <strain evidence="11 12">NCTC13839</strain>
    </source>
</reference>
<dbReference type="PROSITE" id="PS51779">
    <property type="entry name" value="POTRA"/>
    <property type="match status" value="1"/>
</dbReference>
<feature type="region of interest" description="Disordered" evidence="9">
    <location>
        <begin position="263"/>
        <end position="314"/>
    </location>
</feature>
<dbReference type="Proteomes" id="UP000242084">
    <property type="component" value="Chromosome 1"/>
</dbReference>
<dbReference type="OrthoDB" id="1819027at2"/>
<keyword evidence="4 8" id="KW-0812">Transmembrane</keyword>
<feature type="domain" description="POTRA" evidence="10">
    <location>
        <begin position="60"/>
        <end position="128"/>
    </location>
</feature>
<dbReference type="GO" id="GO:0032153">
    <property type="term" value="C:cell division site"/>
    <property type="evidence" value="ECO:0007669"/>
    <property type="project" value="UniProtKB-UniRule"/>
</dbReference>
<dbReference type="EMBL" id="LT906462">
    <property type="protein sequence ID" value="SNV71624.1"/>
    <property type="molecule type" value="Genomic_DNA"/>
</dbReference>
<evidence type="ECO:0000256" key="9">
    <source>
        <dbReference type="SAM" id="MobiDB-lite"/>
    </source>
</evidence>
<dbReference type="PANTHER" id="PTHR37820:SF1">
    <property type="entry name" value="CELL DIVISION PROTEIN FTSQ"/>
    <property type="match status" value="1"/>
</dbReference>
<dbReference type="HAMAP" id="MF_00912">
    <property type="entry name" value="DivIB"/>
    <property type="match status" value="1"/>
</dbReference>
<comment type="similarity">
    <text evidence="8">Belongs to the FtsQ/DivIB family. DivIB subfamily.</text>
</comment>
<evidence type="ECO:0000256" key="4">
    <source>
        <dbReference type="ARBA" id="ARBA00022692"/>
    </source>
</evidence>
<keyword evidence="6 8" id="KW-0472">Membrane</keyword>
<evidence type="ECO:0000256" key="7">
    <source>
        <dbReference type="ARBA" id="ARBA00023306"/>
    </source>
</evidence>
<accession>A0A239ZLH6</accession>
<keyword evidence="7 8" id="KW-0131">Cell cycle</keyword>
<dbReference type="InterPro" id="IPR013685">
    <property type="entry name" value="POTRA_FtsQ_type"/>
</dbReference>
<dbReference type="PROSITE" id="PS00018">
    <property type="entry name" value="EF_HAND_1"/>
    <property type="match status" value="1"/>
</dbReference>
<evidence type="ECO:0000313" key="11">
    <source>
        <dbReference type="EMBL" id="SNV71624.1"/>
    </source>
</evidence>
<evidence type="ECO:0000256" key="1">
    <source>
        <dbReference type="ARBA" id="ARBA00004370"/>
    </source>
</evidence>
<keyword evidence="12" id="KW-1185">Reference proteome</keyword>
<dbReference type="GO" id="GO:0043093">
    <property type="term" value="P:FtsZ-dependent cytokinesis"/>
    <property type="evidence" value="ECO:0007669"/>
    <property type="project" value="UniProtKB-UniRule"/>
</dbReference>
<keyword evidence="3 8" id="KW-0132">Cell division</keyword>
<dbReference type="Pfam" id="PF03799">
    <property type="entry name" value="FtsQ_DivIB_C"/>
    <property type="match status" value="1"/>
</dbReference>
<evidence type="ECO:0000256" key="5">
    <source>
        <dbReference type="ARBA" id="ARBA00022989"/>
    </source>
</evidence>